<sequence length="908" mass="103687">MDSDLSYDTNPTSSWRMFNNITYKKIKTSHIKNFSKNVERLGKDEKQFVAMAQFGGPIAVVTKRQGMSPNDIKYNITIMNLPRNEEKYKEFNRGIIVSVDWTVKEDLLLVTEDGKYHIIDIFYYNNNNDKSITLSEFVSPISEVRILNTKSRTGLVALKANQEDFIVIKNVYEPVIQTISIMSGDARSNLTITAWCIIDHTDITIAYACDNTIYTCSQSSSKKDQQQISGIGDTIIKIIPSFDCQTIALLKQSGDVLIGSKSFTNPFTLKFNGNNEKTRITDIAWCGNDAIIGIRPASAAWYDLFILDSDRSRAITPTIRETIISDTFYYTTNVWLFSELDGVRILSGDTLEFFQRVPKELYSVLQIISEEPGAQLYNAYINFESGNQLAEMLLTRLKSSKYTNGIEEAVRQCTIAASNESQPSVQKTILKAASLGRSFLSVNLNPSTNVGSKREPSIKLQTNNLFPNIIMYLHLINNLQHMAISLPITYKQFDYLGVEILINRLLRRNLHEFATKVTKFLKVPADEGENRILVQWAINNPINTNEETIAEIIKKRLSNVSGIPFIEIIREAFIAKKIIVVRRLLDTKVPVNDQIDILLILGDKNEALQRALTCGNNDLVLYVLMRIKADESPTEFMMRLEKIRSLPLSLHLQCLEEIERKKLHTDLIKKSPNEKEKIAYSCIIQRFGSPQIQNQKTELSNASKLFKEVKNDFIAHLVDDEQRLITRQDELEKKILNSLLKGLSLCATIEQLMMNNEREAEQLKKEFNMPDKRYWWIKIQVLAKKSAWSSLADFGKKPSSPIGYEPFIDICLKYGKLEEAKRYVDKSLYSSKLDEDRVPYMYAKVQMFEEAINSAVKLKASDALMFIELKCGAGNANIMQKVDAARTKLQQYDDNPFNVVRNIFKHNE</sequence>
<dbReference type="GO" id="GO:0003779">
    <property type="term" value="F:actin binding"/>
    <property type="evidence" value="ECO:0007669"/>
    <property type="project" value="TreeGrafter"/>
</dbReference>
<keyword evidence="8" id="KW-1185">Reference proteome</keyword>
<keyword evidence="3" id="KW-0653">Protein transport</keyword>
<dbReference type="GO" id="GO:0005765">
    <property type="term" value="C:lysosomal membrane"/>
    <property type="evidence" value="ECO:0007669"/>
    <property type="project" value="UniProtKB-SubCell"/>
</dbReference>
<dbReference type="GO" id="GO:0042144">
    <property type="term" value="P:vacuole fusion, non-autophagic"/>
    <property type="evidence" value="ECO:0007669"/>
    <property type="project" value="TreeGrafter"/>
</dbReference>
<keyword evidence="3" id="KW-0967">Endosome</keyword>
<comment type="similarity">
    <text evidence="1 3">Belongs to the VPS16 family.</text>
</comment>
<dbReference type="Pfam" id="PF04841">
    <property type="entry name" value="Vps16_N"/>
    <property type="match status" value="1"/>
</dbReference>
<dbReference type="PANTHER" id="PTHR12811">
    <property type="entry name" value="VACUOLAR PROTEIN SORTING VPS16"/>
    <property type="match status" value="1"/>
</dbReference>
<feature type="domain" description="Vps16 N-terminal" evidence="5">
    <location>
        <begin position="44"/>
        <end position="442"/>
    </location>
</feature>
<keyword evidence="3" id="KW-0813">Transport</keyword>
<dbReference type="EMBL" id="CAJOBC010000573">
    <property type="protein sequence ID" value="CAF3602294.1"/>
    <property type="molecule type" value="Genomic_DNA"/>
</dbReference>
<feature type="domain" description="Vps16 C-terminal" evidence="4">
    <location>
        <begin position="564"/>
        <end position="884"/>
    </location>
</feature>
<proteinExistence type="inferred from homology"/>
<dbReference type="AlphaFoldDB" id="A0A813TYG1"/>
<dbReference type="SUPFAM" id="SSF50978">
    <property type="entry name" value="WD40 repeat-like"/>
    <property type="match status" value="1"/>
</dbReference>
<dbReference type="PANTHER" id="PTHR12811:SF0">
    <property type="entry name" value="VACUOLAR PROTEIN SORTING-ASSOCIATED PROTEIN 16 HOMOLOG"/>
    <property type="match status" value="1"/>
</dbReference>
<dbReference type="Proteomes" id="UP000681722">
    <property type="component" value="Unassembled WGS sequence"/>
</dbReference>
<dbReference type="InterPro" id="IPR038132">
    <property type="entry name" value="Vps16_C_sf"/>
</dbReference>
<dbReference type="Gene3D" id="1.10.150.780">
    <property type="entry name" value="Vps16, C-terminal region"/>
    <property type="match status" value="1"/>
</dbReference>
<dbReference type="PIRSF" id="PIRSF007949">
    <property type="entry name" value="VPS16"/>
    <property type="match status" value="1"/>
</dbReference>
<comment type="subcellular location">
    <subcellularLocation>
        <location evidence="3">Late endosome membrane</location>
        <topology evidence="3">Peripheral membrane protein</topology>
        <orientation evidence="3">Cytoplasmic side</orientation>
    </subcellularLocation>
    <subcellularLocation>
        <location evidence="3">Lysosome membrane</location>
        <topology evidence="3">Peripheral membrane protein</topology>
        <orientation evidence="3">Cytoplasmic side</orientation>
    </subcellularLocation>
    <text evidence="3">Cytoplasmic, peripheral membrane protein associated with late endosomes/lysosomes.</text>
</comment>
<evidence type="ECO:0000256" key="3">
    <source>
        <dbReference type="PIRNR" id="PIRNR007949"/>
    </source>
</evidence>
<dbReference type="OrthoDB" id="1792at2759"/>
<reference evidence="6" key="1">
    <citation type="submission" date="2021-02" db="EMBL/GenBank/DDBJ databases">
        <authorList>
            <person name="Nowell W R."/>
        </authorList>
    </citation>
    <scope>NUCLEOTIDE SEQUENCE</scope>
</reference>
<dbReference type="InterPro" id="IPR016534">
    <property type="entry name" value="VPS16"/>
</dbReference>
<gene>
    <name evidence="6" type="ORF">GPM918_LOCUS4299</name>
    <name evidence="7" type="ORF">SRO942_LOCUS4300</name>
</gene>
<dbReference type="Pfam" id="PF04840">
    <property type="entry name" value="Vps16_C"/>
    <property type="match status" value="1"/>
</dbReference>
<dbReference type="Proteomes" id="UP000663829">
    <property type="component" value="Unassembled WGS sequence"/>
</dbReference>
<comment type="caution">
    <text evidence="6">The sequence shown here is derived from an EMBL/GenBank/DDBJ whole genome shotgun (WGS) entry which is preliminary data.</text>
</comment>
<dbReference type="InterPro" id="IPR036322">
    <property type="entry name" value="WD40_repeat_dom_sf"/>
</dbReference>
<name>A0A813TYG1_9BILA</name>
<dbReference type="EMBL" id="CAJNOQ010000573">
    <property type="protein sequence ID" value="CAF0816197.1"/>
    <property type="molecule type" value="Genomic_DNA"/>
</dbReference>
<evidence type="ECO:0000259" key="5">
    <source>
        <dbReference type="Pfam" id="PF04841"/>
    </source>
</evidence>
<protein>
    <recommendedName>
        <fullName evidence="2 3">Vacuolar protein sorting-associated protein 16 homolog</fullName>
    </recommendedName>
</protein>
<dbReference type="GO" id="GO:0016197">
    <property type="term" value="P:endosomal transport"/>
    <property type="evidence" value="ECO:0007669"/>
    <property type="project" value="TreeGrafter"/>
</dbReference>
<dbReference type="GO" id="GO:0031902">
    <property type="term" value="C:late endosome membrane"/>
    <property type="evidence" value="ECO:0007669"/>
    <property type="project" value="UniProtKB-SubCell"/>
</dbReference>
<dbReference type="GO" id="GO:0033263">
    <property type="term" value="C:CORVET complex"/>
    <property type="evidence" value="ECO:0007669"/>
    <property type="project" value="UniProtKB-UniRule"/>
</dbReference>
<evidence type="ECO:0000256" key="1">
    <source>
        <dbReference type="ARBA" id="ARBA00009250"/>
    </source>
</evidence>
<dbReference type="InterPro" id="IPR006926">
    <property type="entry name" value="Vps16_N"/>
</dbReference>
<organism evidence="6 8">
    <name type="scientific">Didymodactylos carnosus</name>
    <dbReference type="NCBI Taxonomy" id="1234261"/>
    <lineage>
        <taxon>Eukaryota</taxon>
        <taxon>Metazoa</taxon>
        <taxon>Spiralia</taxon>
        <taxon>Gnathifera</taxon>
        <taxon>Rotifera</taxon>
        <taxon>Eurotatoria</taxon>
        <taxon>Bdelloidea</taxon>
        <taxon>Philodinida</taxon>
        <taxon>Philodinidae</taxon>
        <taxon>Didymodactylos</taxon>
    </lineage>
</organism>
<dbReference type="GO" id="GO:0006886">
    <property type="term" value="P:intracellular protein transport"/>
    <property type="evidence" value="ECO:0007669"/>
    <property type="project" value="InterPro"/>
</dbReference>
<evidence type="ECO:0000313" key="6">
    <source>
        <dbReference type="EMBL" id="CAF0816197.1"/>
    </source>
</evidence>
<evidence type="ECO:0000259" key="4">
    <source>
        <dbReference type="Pfam" id="PF04840"/>
    </source>
</evidence>
<dbReference type="GO" id="GO:0030897">
    <property type="term" value="C:HOPS complex"/>
    <property type="evidence" value="ECO:0007669"/>
    <property type="project" value="UniProtKB-UniRule"/>
</dbReference>
<keyword evidence="3" id="KW-0472">Membrane</keyword>
<evidence type="ECO:0000256" key="2">
    <source>
        <dbReference type="ARBA" id="ARBA00017947"/>
    </source>
</evidence>
<evidence type="ECO:0000313" key="8">
    <source>
        <dbReference type="Proteomes" id="UP000663829"/>
    </source>
</evidence>
<keyword evidence="3" id="KW-0458">Lysosome</keyword>
<dbReference type="InterPro" id="IPR006925">
    <property type="entry name" value="Vps16_C"/>
</dbReference>
<accession>A0A813TYG1</accession>
<comment type="function">
    <text evidence="3">Plays a role in vesicle-mediated protein trafficking to lysosomal compartments including the endocytic membrane transport and autophagic pathways. Believed to act as a core component of the putative HOPS and CORVET endosomal tethering complexes.</text>
</comment>
<evidence type="ECO:0000313" key="7">
    <source>
        <dbReference type="EMBL" id="CAF3602294.1"/>
    </source>
</evidence>